<comment type="caution">
    <text evidence="4">The sequence shown here is derived from an EMBL/GenBank/DDBJ whole genome shotgun (WGS) entry which is preliminary data.</text>
</comment>
<evidence type="ECO:0000313" key="4">
    <source>
        <dbReference type="EMBL" id="PWU68446.1"/>
    </source>
</evidence>
<keyword evidence="1" id="KW-0472">Membrane</keyword>
<dbReference type="EMBL" id="QGTD01000008">
    <property type="protein sequence ID" value="PWU68446.1"/>
    <property type="molecule type" value="Genomic_DNA"/>
</dbReference>
<organism evidence="4 5">
    <name type="scientific">Gracilibacillus dipsosauri</name>
    <dbReference type="NCBI Taxonomy" id="178340"/>
    <lineage>
        <taxon>Bacteria</taxon>
        <taxon>Bacillati</taxon>
        <taxon>Bacillota</taxon>
        <taxon>Bacilli</taxon>
        <taxon>Bacillales</taxon>
        <taxon>Bacillaceae</taxon>
        <taxon>Gracilibacillus</taxon>
    </lineage>
</organism>
<feature type="transmembrane region" description="Helical" evidence="1">
    <location>
        <begin position="108"/>
        <end position="126"/>
    </location>
</feature>
<dbReference type="RefSeq" id="WP_109984126.1">
    <property type="nucleotide sequence ID" value="NZ_JAJUIE010000014.1"/>
</dbReference>
<sequence length="387" mass="44663">MNSRYSFLLNQEKRTTIWFLWLFYFVYFSYELIYYFVLPNMPWKIAPINNKSIIDFIIYIVLVCLIPIAYQLIKENNPAPVKYIYFLVFTTTNIVVDILSYIGTDISYANGNIAELVIVLFSPIFVNKHFFYLVSIGTILKFIIIGIFLKDIVVLIPLILVSIISIVAWILLHRFLDYVSATEASYERQLNGIVKGIIATLELKDLYTKGHSERVANYAAILAKATGKYNKDQLKTFYYACLLHDIGKVNIPDSILTKPGKLTDEEFNIIKTHPIVGANAIHKVEGISEHIEVIEQHHERWDGKGYPYGLKGEEISHLSRITAIADAFDAMTSSRSYRKALPLEVAYDQIVQGKGSQFDPNLVDLFKEIYQDWVDYYKHFNHTQEHE</sequence>
<keyword evidence="5" id="KW-1185">Reference proteome</keyword>
<evidence type="ECO:0000256" key="1">
    <source>
        <dbReference type="SAM" id="Phobius"/>
    </source>
</evidence>
<feature type="transmembrane region" description="Helical" evidence="1">
    <location>
        <begin position="155"/>
        <end position="172"/>
    </location>
</feature>
<feature type="domain" description="HD-GYP" evidence="3">
    <location>
        <begin position="186"/>
        <end position="382"/>
    </location>
</feature>
<evidence type="ECO:0000259" key="2">
    <source>
        <dbReference type="PROSITE" id="PS51831"/>
    </source>
</evidence>
<dbReference type="InterPro" id="IPR003607">
    <property type="entry name" value="HD/PDEase_dom"/>
</dbReference>
<dbReference type="NCBIfam" id="TIGR00277">
    <property type="entry name" value="HDIG"/>
    <property type="match status" value="1"/>
</dbReference>
<feature type="transmembrane region" description="Helical" evidence="1">
    <location>
        <begin position="16"/>
        <end position="36"/>
    </location>
</feature>
<dbReference type="SUPFAM" id="SSF109604">
    <property type="entry name" value="HD-domain/PDEase-like"/>
    <property type="match status" value="1"/>
</dbReference>
<dbReference type="Gene3D" id="1.10.3210.10">
    <property type="entry name" value="Hypothetical protein af1432"/>
    <property type="match status" value="1"/>
</dbReference>
<dbReference type="Pfam" id="PF13487">
    <property type="entry name" value="HD_5"/>
    <property type="match status" value="1"/>
</dbReference>
<keyword evidence="1" id="KW-1133">Transmembrane helix</keyword>
<protein>
    <submittedName>
        <fullName evidence="4">Metal-dependent phosphohydrolase</fullName>
    </submittedName>
</protein>
<dbReference type="PANTHER" id="PTHR43155">
    <property type="entry name" value="CYCLIC DI-GMP PHOSPHODIESTERASE PA4108-RELATED"/>
    <property type="match status" value="1"/>
</dbReference>
<accession>A0A317KYY9</accession>
<dbReference type="AlphaFoldDB" id="A0A317KYY9"/>
<dbReference type="InterPro" id="IPR037522">
    <property type="entry name" value="HD_GYP_dom"/>
</dbReference>
<keyword evidence="4" id="KW-0378">Hydrolase</keyword>
<dbReference type="PROSITE" id="PS51831">
    <property type="entry name" value="HD"/>
    <property type="match status" value="1"/>
</dbReference>
<feature type="transmembrane region" description="Helical" evidence="1">
    <location>
        <begin position="131"/>
        <end position="149"/>
    </location>
</feature>
<dbReference type="CDD" id="cd00077">
    <property type="entry name" value="HDc"/>
    <property type="match status" value="1"/>
</dbReference>
<dbReference type="Pfam" id="PF20971">
    <property type="entry name" value="MASE12"/>
    <property type="match status" value="1"/>
</dbReference>
<dbReference type="OrthoDB" id="9759601at2"/>
<dbReference type="GO" id="GO:0016787">
    <property type="term" value="F:hydrolase activity"/>
    <property type="evidence" value="ECO:0007669"/>
    <property type="project" value="UniProtKB-KW"/>
</dbReference>
<proteinExistence type="predicted"/>
<gene>
    <name evidence="4" type="ORF">DLJ74_08350</name>
</gene>
<dbReference type="SMART" id="SM00471">
    <property type="entry name" value="HDc"/>
    <property type="match status" value="1"/>
</dbReference>
<dbReference type="Proteomes" id="UP000245624">
    <property type="component" value="Unassembled WGS sequence"/>
</dbReference>
<dbReference type="InterPro" id="IPR006674">
    <property type="entry name" value="HD_domain"/>
</dbReference>
<evidence type="ECO:0000313" key="5">
    <source>
        <dbReference type="Proteomes" id="UP000245624"/>
    </source>
</evidence>
<name>A0A317KYY9_9BACI</name>
<dbReference type="InterPro" id="IPR006675">
    <property type="entry name" value="HDIG_dom"/>
</dbReference>
<evidence type="ECO:0000259" key="3">
    <source>
        <dbReference type="PROSITE" id="PS51832"/>
    </source>
</evidence>
<keyword evidence="1" id="KW-0812">Transmembrane</keyword>
<feature type="transmembrane region" description="Helical" evidence="1">
    <location>
        <begin position="56"/>
        <end position="73"/>
    </location>
</feature>
<dbReference type="InterPro" id="IPR048436">
    <property type="entry name" value="MASE12"/>
</dbReference>
<feature type="domain" description="HD" evidence="2">
    <location>
        <begin position="208"/>
        <end position="331"/>
    </location>
</feature>
<feature type="transmembrane region" description="Helical" evidence="1">
    <location>
        <begin position="85"/>
        <end position="102"/>
    </location>
</feature>
<reference evidence="4 5" key="1">
    <citation type="submission" date="2018-05" db="EMBL/GenBank/DDBJ databases">
        <title>Genomic analysis of Gracilibacillus dipsosauri DD1 reveals novel features of a salt-tolerant amylase.</title>
        <authorList>
            <person name="Deutch C.E."/>
            <person name="Yang S."/>
        </authorList>
    </citation>
    <scope>NUCLEOTIDE SEQUENCE [LARGE SCALE GENOMIC DNA]</scope>
    <source>
        <strain evidence="4 5">DD1</strain>
    </source>
</reference>
<dbReference type="PROSITE" id="PS51832">
    <property type="entry name" value="HD_GYP"/>
    <property type="match status" value="1"/>
</dbReference>